<evidence type="ECO:0000313" key="12">
    <source>
        <dbReference type="Proteomes" id="UP001212803"/>
    </source>
</evidence>
<dbReference type="PANTHER" id="PTHR37461">
    <property type="entry name" value="ANTI-SIGMA-K FACTOR RSKA"/>
    <property type="match status" value="1"/>
</dbReference>
<dbReference type="InterPro" id="IPR018764">
    <property type="entry name" value="RskA_C"/>
</dbReference>
<organism evidence="11 12">
    <name type="scientific">Tepidiforma flava</name>
    <dbReference type="NCBI Taxonomy" id="3004094"/>
    <lineage>
        <taxon>Bacteria</taxon>
        <taxon>Bacillati</taxon>
        <taxon>Chloroflexota</taxon>
        <taxon>Tepidiformia</taxon>
        <taxon>Tepidiformales</taxon>
        <taxon>Tepidiformaceae</taxon>
        <taxon>Tepidiforma</taxon>
    </lineage>
</organism>
<keyword evidence="3" id="KW-1003">Cell membrane</keyword>
<accession>A0ABY7M8K0</accession>
<comment type="subcellular location">
    <subcellularLocation>
        <location evidence="2">Cell membrane</location>
    </subcellularLocation>
    <subcellularLocation>
        <location evidence="1">Membrane</location>
        <topology evidence="1">Single-pass membrane protein</topology>
    </subcellularLocation>
</comment>
<evidence type="ECO:0000313" key="11">
    <source>
        <dbReference type="EMBL" id="WBL36864.1"/>
    </source>
</evidence>
<name>A0ABY7M8K0_9CHLR</name>
<proteinExistence type="predicted"/>
<gene>
    <name evidence="11" type="ORF">O0235_04705</name>
</gene>
<evidence type="ECO:0000256" key="3">
    <source>
        <dbReference type="ARBA" id="ARBA00022475"/>
    </source>
</evidence>
<dbReference type="EMBL" id="CP115149">
    <property type="protein sequence ID" value="WBL36864.1"/>
    <property type="molecule type" value="Genomic_DNA"/>
</dbReference>
<evidence type="ECO:0000256" key="2">
    <source>
        <dbReference type="ARBA" id="ARBA00004236"/>
    </source>
</evidence>
<keyword evidence="4" id="KW-0812">Transmembrane</keyword>
<dbReference type="InterPro" id="IPR051474">
    <property type="entry name" value="Anti-sigma-K/W_factor"/>
</dbReference>
<keyword evidence="12" id="KW-1185">Reference proteome</keyword>
<dbReference type="Pfam" id="PF10099">
    <property type="entry name" value="RskA_C"/>
    <property type="match status" value="1"/>
</dbReference>
<evidence type="ECO:0000256" key="4">
    <source>
        <dbReference type="ARBA" id="ARBA00022692"/>
    </source>
</evidence>
<evidence type="ECO:0000256" key="8">
    <source>
        <dbReference type="ARBA" id="ARBA00030803"/>
    </source>
</evidence>
<keyword evidence="5" id="KW-1133">Transmembrane helix</keyword>
<feature type="domain" description="Anti-sigma K factor RskA C-terminal" evidence="9">
    <location>
        <begin position="92"/>
        <end position="229"/>
    </location>
</feature>
<dbReference type="Gene3D" id="1.10.10.1320">
    <property type="entry name" value="Anti-sigma factor, zinc-finger domain"/>
    <property type="match status" value="1"/>
</dbReference>
<protein>
    <recommendedName>
        <fullName evidence="8">Regulator of SigK</fullName>
    </recommendedName>
    <alternativeName>
        <fullName evidence="7">Sigma-K anti-sigma factor RskA</fullName>
    </alternativeName>
</protein>
<feature type="domain" description="Putative zinc-finger" evidence="10">
    <location>
        <begin position="11"/>
        <end position="39"/>
    </location>
</feature>
<dbReference type="PANTHER" id="PTHR37461:SF1">
    <property type="entry name" value="ANTI-SIGMA-K FACTOR RSKA"/>
    <property type="match status" value="1"/>
</dbReference>
<evidence type="ECO:0000256" key="6">
    <source>
        <dbReference type="ARBA" id="ARBA00023136"/>
    </source>
</evidence>
<evidence type="ECO:0000256" key="7">
    <source>
        <dbReference type="ARBA" id="ARBA00029829"/>
    </source>
</evidence>
<dbReference type="InterPro" id="IPR041916">
    <property type="entry name" value="Anti_sigma_zinc_sf"/>
</dbReference>
<evidence type="ECO:0000259" key="9">
    <source>
        <dbReference type="Pfam" id="PF10099"/>
    </source>
</evidence>
<reference evidence="11 12" key="1">
    <citation type="journal article" date="2023" name="ISME J.">
        <title>Thermophilic Dehalococcoidia with unusual traits shed light on an unexpected past.</title>
        <authorList>
            <person name="Palmer M."/>
            <person name="Covington J.K."/>
            <person name="Zhou E.M."/>
            <person name="Thomas S.C."/>
            <person name="Habib N."/>
            <person name="Seymour C.O."/>
            <person name="Lai D."/>
            <person name="Johnston J."/>
            <person name="Hashimi A."/>
            <person name="Jiao J.Y."/>
            <person name="Muok A.R."/>
            <person name="Liu L."/>
            <person name="Xian W.D."/>
            <person name="Zhi X.Y."/>
            <person name="Li M.M."/>
            <person name="Silva L.P."/>
            <person name="Bowen B.P."/>
            <person name="Louie K."/>
            <person name="Briegel A."/>
            <person name="Pett-Ridge J."/>
            <person name="Weber P.K."/>
            <person name="Tocheva E.I."/>
            <person name="Woyke T."/>
            <person name="Northen T.R."/>
            <person name="Mayali X."/>
            <person name="Li W.J."/>
            <person name="Hedlund B.P."/>
        </authorList>
    </citation>
    <scope>NUCLEOTIDE SEQUENCE [LARGE SCALE GENOMIC DNA]</scope>
    <source>
        <strain evidence="11 12">YIM 72310</strain>
    </source>
</reference>
<keyword evidence="6" id="KW-0472">Membrane</keyword>
<dbReference type="InterPro" id="IPR027383">
    <property type="entry name" value="Znf_put"/>
</dbReference>
<evidence type="ECO:0000256" key="5">
    <source>
        <dbReference type="ARBA" id="ARBA00022989"/>
    </source>
</evidence>
<dbReference type="RefSeq" id="WP_270057381.1">
    <property type="nucleotide sequence ID" value="NZ_CP115149.1"/>
</dbReference>
<dbReference type="Pfam" id="PF13490">
    <property type="entry name" value="zf-HC2"/>
    <property type="match status" value="1"/>
</dbReference>
<evidence type="ECO:0000256" key="1">
    <source>
        <dbReference type="ARBA" id="ARBA00004167"/>
    </source>
</evidence>
<evidence type="ECO:0000259" key="10">
    <source>
        <dbReference type="Pfam" id="PF13490"/>
    </source>
</evidence>
<sequence>MTQPAGHPIEFLPELALGVLAGAEAEAIRDHLQSCSACAEEFAELERVAALLPLAAEAPAPEPGLREALLRRARSERPRRLRLTPPRWTLELAAGLLLLAAGSLLGWLAAPGSPAGQASDLARRDALLAAAARGDTIRAGVAAPGGISASVLVDPAGGLAIAVLDGLPQAPEGRTYQGWLLEGQEARPAGLLPGDGSLFLAPGGDLRRFTAFAVTLEPAGGAPAPTSEPLIVVPLALAARR</sequence>
<dbReference type="Proteomes" id="UP001212803">
    <property type="component" value="Chromosome"/>
</dbReference>